<dbReference type="Proteomes" id="UP000616151">
    <property type="component" value="Unassembled WGS sequence"/>
</dbReference>
<protein>
    <submittedName>
        <fullName evidence="1">Asparaginase</fullName>
    </submittedName>
</protein>
<gene>
    <name evidence="1" type="ORF">JHL16_27090</name>
</gene>
<evidence type="ECO:0000313" key="2">
    <source>
        <dbReference type="Proteomes" id="UP000616151"/>
    </source>
</evidence>
<keyword evidence="2" id="KW-1185">Reference proteome</keyword>
<reference evidence="1" key="1">
    <citation type="submission" date="2021-01" db="EMBL/GenBank/DDBJ databases">
        <authorList>
            <person name="Sun Q."/>
        </authorList>
    </citation>
    <scope>NUCLEOTIDE SEQUENCE</scope>
    <source>
        <strain evidence="1">YIM B02566</strain>
    </source>
</reference>
<evidence type="ECO:0000313" key="1">
    <source>
        <dbReference type="EMBL" id="MBK1870061.1"/>
    </source>
</evidence>
<proteinExistence type="predicted"/>
<organism evidence="1 2">
    <name type="scientific">Taklimakanibacter albus</name>
    <dbReference type="NCBI Taxonomy" id="2800327"/>
    <lineage>
        <taxon>Bacteria</taxon>
        <taxon>Pseudomonadati</taxon>
        <taxon>Pseudomonadota</taxon>
        <taxon>Alphaproteobacteria</taxon>
        <taxon>Hyphomicrobiales</taxon>
        <taxon>Aestuariivirgaceae</taxon>
        <taxon>Taklimakanibacter</taxon>
    </lineage>
</organism>
<dbReference type="EMBL" id="JAENHL010000008">
    <property type="protein sequence ID" value="MBK1870061.1"/>
    <property type="molecule type" value="Genomic_DNA"/>
</dbReference>
<feature type="non-terminal residue" evidence="1">
    <location>
        <position position="335"/>
    </location>
</feature>
<comment type="caution">
    <text evidence="1">The sequence shown here is derived from an EMBL/GenBank/DDBJ whole genome shotgun (WGS) entry which is preliminary data.</text>
</comment>
<accession>A0ACC5RBJ0</accession>
<sequence length="335" mass="35454">MAGPNPVIAEVTRGGIVESRHTGAYAVVDSDGRLVASAGDIERPIFPRSAIKAFQCLPLVESGAAEHFSFTDEDVALACASHNGEAAHVRVADGMLAKAGMSEANYECGAHWPYELSAQHDILRRDEEPRAIHNNCSGKHAGMLALARHLKVPAEGYTRIEHPVQRGVAKVMSELCDIDIDAQPHGVDGCSVPTWAVPLRNLALGFARFSSGAGLSASRAAACRRIIEAVRAHPFMVAGSNRFCTKLMERVPRAFVKTGAEGVFCGAIPHAGLGIALKCDDGAHRASETAMAGLMASLPVWTEAEREALLGFAATDLSNWRKIHVGDVHAAIGGA</sequence>
<name>A0ACC5RBJ0_9HYPH</name>